<reference evidence="2" key="1">
    <citation type="submission" date="2025-08" db="UniProtKB">
        <authorList>
            <consortium name="Ensembl"/>
        </authorList>
    </citation>
    <scope>IDENTIFICATION</scope>
</reference>
<dbReference type="InterPro" id="IPR001584">
    <property type="entry name" value="Integrase_cat-core"/>
</dbReference>
<evidence type="ECO:0000313" key="3">
    <source>
        <dbReference type="Proteomes" id="UP001108240"/>
    </source>
</evidence>
<name>A0A9J8ADA0_CYPCA</name>
<dbReference type="Ensembl" id="ENSCCRT00000129646.1">
    <property type="protein sequence ID" value="ENSCCRP00000142967.1"/>
    <property type="gene ID" value="ENSCCRG00000080815.1"/>
</dbReference>
<dbReference type="GeneTree" id="ENSGT00940000176279"/>
<dbReference type="Pfam" id="PF00665">
    <property type="entry name" value="rve"/>
    <property type="match status" value="1"/>
</dbReference>
<dbReference type="Gene3D" id="3.30.420.10">
    <property type="entry name" value="Ribonuclease H-like superfamily/Ribonuclease H"/>
    <property type="match status" value="1"/>
</dbReference>
<dbReference type="PANTHER" id="PTHR37984:SF15">
    <property type="entry name" value="INTEGRASE CATALYTIC DOMAIN-CONTAINING PROTEIN"/>
    <property type="match status" value="1"/>
</dbReference>
<dbReference type="PROSITE" id="PS50994">
    <property type="entry name" value="INTEGRASE"/>
    <property type="match status" value="1"/>
</dbReference>
<accession>A0A9J8ADA0</accession>
<dbReference type="GO" id="GO:0015074">
    <property type="term" value="P:DNA integration"/>
    <property type="evidence" value="ECO:0007669"/>
    <property type="project" value="InterPro"/>
</dbReference>
<sequence>MGQDVRQFVLACSVCAQNKVSNRPSIGQLQPLPIPSRPWSHIALDFVSGLPLSNGYTVILTVVDRFSKAVHFVPLPNLPSAKETAQLVIDHVFRIHGLPVDVVSDRGAQFVSRFWQEFCRQIGASTSLSSGFHPQTNGQCERANQDLERVLHCLPFRNPASWSQQLTWIEYSHNTLPVASTGMSPFECSVGYLPPLFPSQEPDAAVPSALAFVRRCRSVWRKARKALVRAPDGPRQRLIATGFRRPVMSVVRRYGCLPRTCLSRLSLANWHPGSLAHTRSQRSLIGLRYGSSCLPLLVGFTLFSMYPGLSLFSGPPLIPTLSGGEELGSGLGYSGSVADRRLPP</sequence>
<dbReference type="GO" id="GO:0003676">
    <property type="term" value="F:nucleic acid binding"/>
    <property type="evidence" value="ECO:0007669"/>
    <property type="project" value="InterPro"/>
</dbReference>
<evidence type="ECO:0000313" key="2">
    <source>
        <dbReference type="Ensembl" id="ENSCCRP00000142967.1"/>
    </source>
</evidence>
<dbReference type="InterPro" id="IPR050951">
    <property type="entry name" value="Retrovirus_Pol_polyprotein"/>
</dbReference>
<dbReference type="InterPro" id="IPR012337">
    <property type="entry name" value="RNaseH-like_sf"/>
</dbReference>
<dbReference type="InterPro" id="IPR036397">
    <property type="entry name" value="RNaseH_sf"/>
</dbReference>
<proteinExistence type="predicted"/>
<evidence type="ECO:0000259" key="1">
    <source>
        <dbReference type="PROSITE" id="PS50994"/>
    </source>
</evidence>
<reference evidence="2" key="2">
    <citation type="submission" date="2025-09" db="UniProtKB">
        <authorList>
            <consortium name="Ensembl"/>
        </authorList>
    </citation>
    <scope>IDENTIFICATION</scope>
</reference>
<dbReference type="SUPFAM" id="SSF53098">
    <property type="entry name" value="Ribonuclease H-like"/>
    <property type="match status" value="1"/>
</dbReference>
<dbReference type="AlphaFoldDB" id="A0A9J8ADA0"/>
<keyword evidence="3" id="KW-1185">Reference proteome</keyword>
<protein>
    <recommendedName>
        <fullName evidence="1">Integrase catalytic domain-containing protein</fullName>
    </recommendedName>
</protein>
<dbReference type="FunFam" id="3.30.420.10:FF:000032">
    <property type="entry name" value="Retrovirus-related Pol polyprotein from transposon 297-like Protein"/>
    <property type="match status" value="1"/>
</dbReference>
<feature type="domain" description="Integrase catalytic" evidence="1">
    <location>
        <begin position="34"/>
        <end position="193"/>
    </location>
</feature>
<dbReference type="Proteomes" id="UP001108240">
    <property type="component" value="Unplaced"/>
</dbReference>
<dbReference type="PANTHER" id="PTHR37984">
    <property type="entry name" value="PROTEIN CBG26694"/>
    <property type="match status" value="1"/>
</dbReference>
<organism evidence="2 3">
    <name type="scientific">Cyprinus carpio carpio</name>
    <dbReference type="NCBI Taxonomy" id="630221"/>
    <lineage>
        <taxon>Eukaryota</taxon>
        <taxon>Metazoa</taxon>
        <taxon>Chordata</taxon>
        <taxon>Craniata</taxon>
        <taxon>Vertebrata</taxon>
        <taxon>Euteleostomi</taxon>
        <taxon>Actinopterygii</taxon>
        <taxon>Neopterygii</taxon>
        <taxon>Teleostei</taxon>
        <taxon>Ostariophysi</taxon>
        <taxon>Cypriniformes</taxon>
        <taxon>Cyprinidae</taxon>
        <taxon>Cyprininae</taxon>
        <taxon>Cyprinus</taxon>
    </lineage>
</organism>